<name>A0AAP0EW36_9MAGN</name>
<sequence length="229" mass="25989">MRLKRGLWLVRVWERTHRSTSRILSIVTFSARSGDDQRNTRRQWPETGRDPVEWTDKDNDLVMHRDKDMDMIHLDRDFNVSIWSYGQSEGMSWVKNHSIRGTDGQSESLIYILADILQMVCSLLGGHGGAQLVMEEPSSSRRSPARHRRAQLIAEEPSPTEYGDAASHDRVCLALPRLCDPDPVAPAFGGLRLLGHLSILFPLTLISRCTSTVLQSHDHAFRIVFFLSA</sequence>
<dbReference type="Proteomes" id="UP001420932">
    <property type="component" value="Unassembled WGS sequence"/>
</dbReference>
<accession>A0AAP0EW36</accession>
<organism evidence="1 2">
    <name type="scientific">Stephania yunnanensis</name>
    <dbReference type="NCBI Taxonomy" id="152371"/>
    <lineage>
        <taxon>Eukaryota</taxon>
        <taxon>Viridiplantae</taxon>
        <taxon>Streptophyta</taxon>
        <taxon>Embryophyta</taxon>
        <taxon>Tracheophyta</taxon>
        <taxon>Spermatophyta</taxon>
        <taxon>Magnoliopsida</taxon>
        <taxon>Ranunculales</taxon>
        <taxon>Menispermaceae</taxon>
        <taxon>Menispermoideae</taxon>
        <taxon>Cissampelideae</taxon>
        <taxon>Stephania</taxon>
    </lineage>
</organism>
<protein>
    <submittedName>
        <fullName evidence="1">Uncharacterized protein</fullName>
    </submittedName>
</protein>
<comment type="caution">
    <text evidence="1">The sequence shown here is derived from an EMBL/GenBank/DDBJ whole genome shotgun (WGS) entry which is preliminary data.</text>
</comment>
<keyword evidence="2" id="KW-1185">Reference proteome</keyword>
<dbReference type="AlphaFoldDB" id="A0AAP0EW36"/>
<evidence type="ECO:0000313" key="2">
    <source>
        <dbReference type="Proteomes" id="UP001420932"/>
    </source>
</evidence>
<reference evidence="1 2" key="1">
    <citation type="submission" date="2024-01" db="EMBL/GenBank/DDBJ databases">
        <title>Genome assemblies of Stephania.</title>
        <authorList>
            <person name="Yang L."/>
        </authorList>
    </citation>
    <scope>NUCLEOTIDE SEQUENCE [LARGE SCALE GENOMIC DNA]</scope>
    <source>
        <strain evidence="1">YNDBR</strain>
        <tissue evidence="1">Leaf</tissue>
    </source>
</reference>
<dbReference type="EMBL" id="JBBNAF010000011">
    <property type="protein sequence ID" value="KAK9099232.1"/>
    <property type="molecule type" value="Genomic_DNA"/>
</dbReference>
<proteinExistence type="predicted"/>
<evidence type="ECO:0000313" key="1">
    <source>
        <dbReference type="EMBL" id="KAK9099232.1"/>
    </source>
</evidence>
<gene>
    <name evidence="1" type="ORF">Syun_026277</name>
</gene>